<sequence>MITTFLSTEQHNDYVTLHFGIQNVSGADLVISYGSQPYDFIVTNEDGKEVYRWSLNKLFTAEVVERTLKRDEKIIFQERWNSQDNEGKPLPKGRYKVEVIFLIHLPELSEPQSFQHLSISTDIEL</sequence>
<dbReference type="EMBL" id="JABFOR010000068">
    <property type="protein sequence ID" value="NOJ74014.1"/>
    <property type="molecule type" value="Genomic_DNA"/>
</dbReference>
<comment type="caution">
    <text evidence="2">The sequence shown here is derived from an EMBL/GenBank/DDBJ whole genome shotgun (WGS) entry which is preliminary data.</text>
</comment>
<name>A0AAP7A1Q6_PAEAL</name>
<feature type="domain" description="Intracellular proteinase inhibitor BsuPI" evidence="1">
    <location>
        <begin position="6"/>
        <end position="102"/>
    </location>
</feature>
<dbReference type="InterPro" id="IPR020481">
    <property type="entry name" value="Intracell_prot_inh_BsuPI"/>
</dbReference>
<accession>A0AAP7A1Q6</accession>
<dbReference type="RefSeq" id="WP_163977096.1">
    <property type="nucleotide sequence ID" value="NZ_JABFOR010000068.1"/>
</dbReference>
<dbReference type="InterPro" id="IPR038144">
    <property type="entry name" value="IPI"/>
</dbReference>
<dbReference type="AlphaFoldDB" id="A0AAP7A1Q6"/>
<evidence type="ECO:0000313" key="3">
    <source>
        <dbReference type="Proteomes" id="UP000552038"/>
    </source>
</evidence>
<dbReference type="Gene3D" id="2.60.40.2360">
    <property type="entry name" value="Intracellular proteinase inhibitor BsuPI"/>
    <property type="match status" value="1"/>
</dbReference>
<dbReference type="Proteomes" id="UP000552038">
    <property type="component" value="Unassembled WGS sequence"/>
</dbReference>
<proteinExistence type="predicted"/>
<evidence type="ECO:0000313" key="2">
    <source>
        <dbReference type="EMBL" id="NOJ74014.1"/>
    </source>
</evidence>
<organism evidence="2 3">
    <name type="scientific">Paenibacillus alvei</name>
    <name type="common">Bacillus alvei</name>
    <dbReference type="NCBI Taxonomy" id="44250"/>
    <lineage>
        <taxon>Bacteria</taxon>
        <taxon>Bacillati</taxon>
        <taxon>Bacillota</taxon>
        <taxon>Bacilli</taxon>
        <taxon>Bacillales</taxon>
        <taxon>Paenibacillaceae</taxon>
        <taxon>Paenibacillus</taxon>
    </lineage>
</organism>
<dbReference type="Pfam" id="PF12690">
    <property type="entry name" value="BsuPI"/>
    <property type="match status" value="1"/>
</dbReference>
<gene>
    <name evidence="2" type="ORF">HMI46_26230</name>
</gene>
<protein>
    <recommendedName>
        <fullName evidence="1">Intracellular proteinase inhibitor BsuPI domain-containing protein</fullName>
    </recommendedName>
</protein>
<evidence type="ECO:0000259" key="1">
    <source>
        <dbReference type="Pfam" id="PF12690"/>
    </source>
</evidence>
<reference evidence="2 3" key="1">
    <citation type="submission" date="2020-05" db="EMBL/GenBank/DDBJ databases">
        <title>Whole genome sequencing and identification of novel metabolites from Paenibacillus alvei strain JR949.</title>
        <authorList>
            <person name="Rajendhran J."/>
            <person name="Sree Pranav P."/>
            <person name="Mahalakshmi B."/>
            <person name="Karthikeyan R."/>
        </authorList>
    </citation>
    <scope>NUCLEOTIDE SEQUENCE [LARGE SCALE GENOMIC DNA]</scope>
    <source>
        <strain evidence="2 3">JR949</strain>
    </source>
</reference>